<sequence length="407" mass="45286">LLPAPTLSFNSRVNQSAILLYSYISLQCTIPNNAKMPVEVHLTHAKNANYSSSVQSTSVWTQRVVELPVKVKPDIETAFVCWYKHRSGRSNFSASLNIIISGLSDPLLFLIPPAFPVGVKYIVQCETPTQGYENTTMNMYDRLLPIHPGDEAFKYIGSRVFLPGDFGAAVYRTNAGETYEFICEMEVFINGRTLRSSSKILKAMPEELPVRLIPKDSRPGSCYGYAFLKVRDDWRPLCFISTVHNTAEVAKVICRELGCGSVLNHERLSTKYPDTIGTPNCTGKENKIAECPLVSHGCDQGTLSIICSASLSPPKLSLTEYGTTSPVYIRSEESVIFRCFFESPVDDQADIVFTRNGIAHYTTSTRSGNTERWSLFQTVPEGEYACFARMSGSSVYRTENSNVISVY</sequence>
<reference evidence="4" key="1">
    <citation type="submission" date="2023-06" db="EMBL/GenBank/DDBJ databases">
        <title>Male Hemibagrus guttatus genome.</title>
        <authorList>
            <person name="Bian C."/>
        </authorList>
    </citation>
    <scope>NUCLEOTIDE SEQUENCE</scope>
    <source>
        <strain evidence="4">Male_cb2023</strain>
        <tissue evidence="4">Muscle</tissue>
    </source>
</reference>
<dbReference type="InterPro" id="IPR036772">
    <property type="entry name" value="SRCR-like_dom_sf"/>
</dbReference>
<dbReference type="EMBL" id="JAUCMX010000001">
    <property type="protein sequence ID" value="KAK3556786.1"/>
    <property type="molecule type" value="Genomic_DNA"/>
</dbReference>
<comment type="caution">
    <text evidence="4">The sequence shown here is derived from an EMBL/GenBank/DDBJ whole genome shotgun (WGS) entry which is preliminary data.</text>
</comment>
<dbReference type="Gene3D" id="3.10.250.10">
    <property type="entry name" value="SRCR-like domain"/>
    <property type="match status" value="1"/>
</dbReference>
<dbReference type="AlphaFoldDB" id="A0AAE0RIL1"/>
<dbReference type="InterPro" id="IPR001190">
    <property type="entry name" value="SRCR"/>
</dbReference>
<evidence type="ECO:0000313" key="5">
    <source>
        <dbReference type="Proteomes" id="UP001274896"/>
    </source>
</evidence>
<dbReference type="SUPFAM" id="SSF56487">
    <property type="entry name" value="SRCR-like"/>
    <property type="match status" value="1"/>
</dbReference>
<feature type="disulfide bond" evidence="2">
    <location>
        <begin position="281"/>
        <end position="291"/>
    </location>
</feature>
<name>A0AAE0RIL1_9TELE</name>
<gene>
    <name evidence="4" type="ORF">QTP70_020494</name>
</gene>
<dbReference type="Pfam" id="PF00530">
    <property type="entry name" value="SRCR"/>
    <property type="match status" value="1"/>
</dbReference>
<comment type="caution">
    <text evidence="2">Lacks conserved residue(s) required for the propagation of feature annotation.</text>
</comment>
<keyword evidence="1 2" id="KW-1015">Disulfide bond</keyword>
<feature type="non-terminal residue" evidence="4">
    <location>
        <position position="1"/>
    </location>
</feature>
<proteinExistence type="predicted"/>
<evidence type="ECO:0000256" key="1">
    <source>
        <dbReference type="ARBA" id="ARBA00023157"/>
    </source>
</evidence>
<dbReference type="SMART" id="SM00202">
    <property type="entry name" value="SR"/>
    <property type="match status" value="1"/>
</dbReference>
<feature type="domain" description="SRCR" evidence="3">
    <location>
        <begin position="210"/>
        <end position="308"/>
    </location>
</feature>
<dbReference type="PROSITE" id="PS50287">
    <property type="entry name" value="SRCR_2"/>
    <property type="match status" value="1"/>
</dbReference>
<keyword evidence="5" id="KW-1185">Reference proteome</keyword>
<evidence type="ECO:0000259" key="3">
    <source>
        <dbReference type="PROSITE" id="PS50287"/>
    </source>
</evidence>
<evidence type="ECO:0000313" key="4">
    <source>
        <dbReference type="EMBL" id="KAK3556786.1"/>
    </source>
</evidence>
<feature type="non-terminal residue" evidence="4">
    <location>
        <position position="407"/>
    </location>
</feature>
<accession>A0AAE0RIL1</accession>
<evidence type="ECO:0000256" key="2">
    <source>
        <dbReference type="PROSITE-ProRule" id="PRU00196"/>
    </source>
</evidence>
<protein>
    <recommendedName>
        <fullName evidence="3">SRCR domain-containing protein</fullName>
    </recommendedName>
</protein>
<organism evidence="4 5">
    <name type="scientific">Hemibagrus guttatus</name>
    <dbReference type="NCBI Taxonomy" id="175788"/>
    <lineage>
        <taxon>Eukaryota</taxon>
        <taxon>Metazoa</taxon>
        <taxon>Chordata</taxon>
        <taxon>Craniata</taxon>
        <taxon>Vertebrata</taxon>
        <taxon>Euteleostomi</taxon>
        <taxon>Actinopterygii</taxon>
        <taxon>Neopterygii</taxon>
        <taxon>Teleostei</taxon>
        <taxon>Ostariophysi</taxon>
        <taxon>Siluriformes</taxon>
        <taxon>Bagridae</taxon>
        <taxon>Hemibagrus</taxon>
    </lineage>
</organism>
<dbReference type="GO" id="GO:0016020">
    <property type="term" value="C:membrane"/>
    <property type="evidence" value="ECO:0007669"/>
    <property type="project" value="InterPro"/>
</dbReference>
<dbReference type="Proteomes" id="UP001274896">
    <property type="component" value="Unassembled WGS sequence"/>
</dbReference>